<dbReference type="AlphaFoldDB" id="A0AAP0JYV4"/>
<accession>A0AAP0JYV4</accession>
<evidence type="ECO:0000313" key="2">
    <source>
        <dbReference type="EMBL" id="KAK9142716.1"/>
    </source>
</evidence>
<keyword evidence="3" id="KW-1185">Reference proteome</keyword>
<feature type="compositionally biased region" description="Basic and acidic residues" evidence="1">
    <location>
        <begin position="83"/>
        <end position="92"/>
    </location>
</feature>
<reference evidence="2 3" key="1">
    <citation type="submission" date="2024-01" db="EMBL/GenBank/DDBJ databases">
        <title>Genome assemblies of Stephania.</title>
        <authorList>
            <person name="Yang L."/>
        </authorList>
    </citation>
    <scope>NUCLEOTIDE SEQUENCE [LARGE SCALE GENOMIC DNA]</scope>
    <source>
        <strain evidence="2">YNDBR</strain>
        <tissue evidence="2">Leaf</tissue>
    </source>
</reference>
<evidence type="ECO:0000256" key="1">
    <source>
        <dbReference type="SAM" id="MobiDB-lite"/>
    </source>
</evidence>
<dbReference type="Proteomes" id="UP001420932">
    <property type="component" value="Unassembled WGS sequence"/>
</dbReference>
<proteinExistence type="predicted"/>
<feature type="region of interest" description="Disordered" evidence="1">
    <location>
        <begin position="82"/>
        <end position="115"/>
    </location>
</feature>
<name>A0AAP0JYV4_9MAGN</name>
<dbReference type="EMBL" id="JBBNAF010000005">
    <property type="protein sequence ID" value="KAK9142716.1"/>
    <property type="molecule type" value="Genomic_DNA"/>
</dbReference>
<evidence type="ECO:0000313" key="3">
    <source>
        <dbReference type="Proteomes" id="UP001420932"/>
    </source>
</evidence>
<feature type="compositionally biased region" description="Polar residues" evidence="1">
    <location>
        <begin position="106"/>
        <end position="115"/>
    </location>
</feature>
<organism evidence="2 3">
    <name type="scientific">Stephania yunnanensis</name>
    <dbReference type="NCBI Taxonomy" id="152371"/>
    <lineage>
        <taxon>Eukaryota</taxon>
        <taxon>Viridiplantae</taxon>
        <taxon>Streptophyta</taxon>
        <taxon>Embryophyta</taxon>
        <taxon>Tracheophyta</taxon>
        <taxon>Spermatophyta</taxon>
        <taxon>Magnoliopsida</taxon>
        <taxon>Ranunculales</taxon>
        <taxon>Menispermaceae</taxon>
        <taxon>Menispermoideae</taxon>
        <taxon>Cissampelideae</taxon>
        <taxon>Stephania</taxon>
    </lineage>
</organism>
<gene>
    <name evidence="2" type="ORF">Syun_012116</name>
</gene>
<protein>
    <submittedName>
        <fullName evidence="2">Uncharacterized protein</fullName>
    </submittedName>
</protein>
<sequence>MVFRSGVEGVATKEAMREIREINKEGPTWGSWCPTHASLALSLSSQSSCPINTFHSSILQLTAGLHQSGAATSAHRVSGVFDHNTHPFHAEPENLEEEERLPVRNSTTLASNQKG</sequence>
<comment type="caution">
    <text evidence="2">The sequence shown here is derived from an EMBL/GenBank/DDBJ whole genome shotgun (WGS) entry which is preliminary data.</text>
</comment>